<keyword evidence="6 7" id="KW-0472">Membrane</keyword>
<keyword evidence="4 7" id="KW-0812">Transmembrane</keyword>
<protein>
    <submittedName>
        <fullName evidence="8">Auxin efflux carrier</fullName>
    </submittedName>
</protein>
<keyword evidence="5 7" id="KW-1133">Transmembrane helix</keyword>
<comment type="subcellular location">
    <subcellularLocation>
        <location evidence="1">Membrane</location>
        <topology evidence="1">Multi-pass membrane protein</topology>
    </subcellularLocation>
</comment>
<sequence length="305" mass="33296">MGAILIKAFSFVLIIIIGYVLKKLKVFGATDYKIVTKIIMNITLPCALITGFANFKMDTSMLFIVLLGFLCNIIMSSIGYMLARKKDGKEKAFNVLNLAGYNIGCFTLPYVQSFLGASGVGITSLFDIGNSIMCTGGTYAIAAGIAGEGDKQSIRGFIRKILSSVPFDTYLIMFIITVTGIKLPDVIYNITSNLSAGNAFLSMLMIGMVFECKFHKDQLFKVGSLLCIRYLFAVLFAVIIYYFIPFSIEIKHILVILVFGPVSVLSPVFTGRCGSDEGLAGVINSICIPISIIIITSILFFWQIG</sequence>
<dbReference type="KEGG" id="csb:CLSA_c15400"/>
<dbReference type="GeneID" id="55474040"/>
<dbReference type="InterPro" id="IPR004776">
    <property type="entry name" value="Mem_transp_PIN-like"/>
</dbReference>
<feature type="transmembrane region" description="Helical" evidence="7">
    <location>
        <begin position="222"/>
        <end position="244"/>
    </location>
</feature>
<feature type="transmembrane region" description="Helical" evidence="7">
    <location>
        <begin position="187"/>
        <end position="210"/>
    </location>
</feature>
<evidence type="ECO:0000256" key="7">
    <source>
        <dbReference type="SAM" id="Phobius"/>
    </source>
</evidence>
<feature type="transmembrane region" description="Helical" evidence="7">
    <location>
        <begin position="250"/>
        <end position="270"/>
    </location>
</feature>
<evidence type="ECO:0000256" key="6">
    <source>
        <dbReference type="ARBA" id="ARBA00023136"/>
    </source>
</evidence>
<evidence type="ECO:0000256" key="2">
    <source>
        <dbReference type="ARBA" id="ARBA00022448"/>
    </source>
</evidence>
<reference evidence="8 9" key="1">
    <citation type="journal article" date="2013" name="Genome Announc.">
        <title>Complete Genome Sequence of the Solvent Producer Clostridium saccharobutylicum NCP262 (DSM 13864).</title>
        <authorList>
            <person name="Poehlein A."/>
            <person name="Hartwich K."/>
            <person name="Krabben P."/>
            <person name="Ehrenreich A."/>
            <person name="Liebl W."/>
            <person name="Durre P."/>
            <person name="Gottschalk G."/>
            <person name="Daniel R."/>
        </authorList>
    </citation>
    <scope>NUCLEOTIDE SEQUENCE [LARGE SCALE GENOMIC DNA]</scope>
    <source>
        <strain evidence="8">DSM 13864</strain>
    </source>
</reference>
<evidence type="ECO:0000256" key="5">
    <source>
        <dbReference type="ARBA" id="ARBA00022989"/>
    </source>
</evidence>
<dbReference type="Pfam" id="PF03547">
    <property type="entry name" value="Mem_trans"/>
    <property type="match status" value="1"/>
</dbReference>
<dbReference type="PANTHER" id="PTHR36838">
    <property type="entry name" value="AUXIN EFFLUX CARRIER FAMILY PROTEIN"/>
    <property type="match status" value="1"/>
</dbReference>
<dbReference type="OrthoDB" id="3238334at2"/>
<keyword evidence="3" id="KW-1003">Cell membrane</keyword>
<dbReference type="GO" id="GO:0055085">
    <property type="term" value="P:transmembrane transport"/>
    <property type="evidence" value="ECO:0007669"/>
    <property type="project" value="InterPro"/>
</dbReference>
<dbReference type="GO" id="GO:0016020">
    <property type="term" value="C:membrane"/>
    <property type="evidence" value="ECO:0007669"/>
    <property type="project" value="UniProtKB-SubCell"/>
</dbReference>
<evidence type="ECO:0000313" key="8">
    <source>
        <dbReference type="EMBL" id="AGX42540.1"/>
    </source>
</evidence>
<gene>
    <name evidence="8" type="ORF">CLSA_c15400</name>
</gene>
<feature type="transmembrane region" description="Helical" evidence="7">
    <location>
        <begin position="282"/>
        <end position="304"/>
    </location>
</feature>
<keyword evidence="9" id="KW-1185">Reference proteome</keyword>
<evidence type="ECO:0000256" key="1">
    <source>
        <dbReference type="ARBA" id="ARBA00004141"/>
    </source>
</evidence>
<feature type="transmembrane region" description="Helical" evidence="7">
    <location>
        <begin position="61"/>
        <end position="83"/>
    </location>
</feature>
<dbReference type="PATRIC" id="fig|1345695.10.peg.4225"/>
<dbReference type="Proteomes" id="UP000017118">
    <property type="component" value="Chromosome"/>
</dbReference>
<dbReference type="AlphaFoldDB" id="U5MPN4"/>
<dbReference type="EMBL" id="CP006721">
    <property type="protein sequence ID" value="AGX42540.1"/>
    <property type="molecule type" value="Genomic_DNA"/>
</dbReference>
<feature type="transmembrane region" description="Helical" evidence="7">
    <location>
        <begin position="161"/>
        <end position="181"/>
    </location>
</feature>
<evidence type="ECO:0000313" key="9">
    <source>
        <dbReference type="Proteomes" id="UP000017118"/>
    </source>
</evidence>
<dbReference type="RefSeq" id="WP_022744857.1">
    <property type="nucleotide sequence ID" value="NC_022571.1"/>
</dbReference>
<accession>U5MPN4</accession>
<organism evidence="8 9">
    <name type="scientific">Clostridium saccharobutylicum DSM 13864</name>
    <dbReference type="NCBI Taxonomy" id="1345695"/>
    <lineage>
        <taxon>Bacteria</taxon>
        <taxon>Bacillati</taxon>
        <taxon>Bacillota</taxon>
        <taxon>Clostridia</taxon>
        <taxon>Eubacteriales</taxon>
        <taxon>Clostridiaceae</taxon>
        <taxon>Clostridium</taxon>
    </lineage>
</organism>
<feature type="transmembrane region" description="Helical" evidence="7">
    <location>
        <begin position="34"/>
        <end position="55"/>
    </location>
</feature>
<feature type="transmembrane region" description="Helical" evidence="7">
    <location>
        <begin position="6"/>
        <end position="22"/>
    </location>
</feature>
<proteinExistence type="predicted"/>
<evidence type="ECO:0000256" key="3">
    <source>
        <dbReference type="ARBA" id="ARBA00022475"/>
    </source>
</evidence>
<dbReference type="eggNOG" id="COG0679">
    <property type="taxonomic scope" value="Bacteria"/>
</dbReference>
<dbReference type="PANTHER" id="PTHR36838:SF3">
    <property type="entry name" value="TRANSPORTER AUXIN EFFLUX CARRIER EC FAMILY"/>
    <property type="match status" value="1"/>
</dbReference>
<dbReference type="HOGENOM" id="CLU_056175_6_0_9"/>
<name>U5MPN4_CLOSA</name>
<evidence type="ECO:0000256" key="4">
    <source>
        <dbReference type="ARBA" id="ARBA00022692"/>
    </source>
</evidence>
<keyword evidence="2" id="KW-0813">Transport</keyword>